<evidence type="ECO:0000256" key="5">
    <source>
        <dbReference type="ARBA" id="ARBA00022801"/>
    </source>
</evidence>
<dbReference type="PANTHER" id="PTHR19134:SF562">
    <property type="entry name" value="PROTEIN-TYROSINE-PHOSPHATASE"/>
    <property type="match status" value="1"/>
</dbReference>
<dbReference type="Pfam" id="PF00102">
    <property type="entry name" value="Y_phosphatase"/>
    <property type="match status" value="1"/>
</dbReference>
<keyword evidence="5" id="KW-0378">Hydrolase</keyword>
<sequence length="706" mass="81134">MSITQDAFTINWNEPLRKNGQIVMYYLHIFNNGPNHWISTDCPTNMATYEYQILPTNLTYRFEKGTPDHNYTITIQAATKEKNSSLSSPYNVSTNDSESEEVQNINISFINKQQEYYNGHVNVSFQIPCNTNGPFQRVTVILIGTRANKETHNVTQSIDTFLPEYFFLLNVQADYNYKSVVQIATKNFIKSSVTYFISPSGVPPLGVYILQKPIQVTPTQAKVNVSKNLFDDMSGDIRYYSVIIGQSSHEEASKYGFWNGDDETWPKIFSDNSNEMERPFELTPRFWNPFLNSSKSVYSFVIGENQQFTLQPNVLYTLKVRGFTKDAYRDTPTVIFQLIEDFDATALIFGSIFGILGTAMLLVSVFILWRKRRKWAMQKESVKSIQLSPMPISIKVFTQYYNEIRNDAEKLKHEYTLLTSKSSEITSSSSIGLLVQNKKKNRYTNVIPYDHSRVILNDTDEFTTDYINASYIKGFTGNVEYIATQGPLENTAIDFWKMIIQENVSLIVMVAQFVEQNKDKCYKYFPNNHENMELENGLTLRCCTELNFNTYIVRTIAVQDDTEQWTVAHLQFTDWPDFGCPTGTEIMLEFCQLMREYGEKTGAPIVLHCSAGVGRTGTLIALDILLQAINNNKEIDIFNTVLNLRRDRKNMVQTEKQYLYIHSCISDAIETPLPSKNCQKNTEPIYENLEDIKKGLNELSIKESVF</sequence>
<keyword evidence="9" id="KW-1133">Transmembrane helix</keyword>
<dbReference type="InterPro" id="IPR029021">
    <property type="entry name" value="Prot-tyrosine_phosphatase-like"/>
</dbReference>
<reference evidence="13 14" key="1">
    <citation type="journal article" date="2024" name="Insects">
        <title>An Improved Chromosome-Level Genome Assembly of the Firefly Pyrocoelia pectoralis.</title>
        <authorList>
            <person name="Fu X."/>
            <person name="Meyer-Rochow V.B."/>
            <person name="Ballantyne L."/>
            <person name="Zhu X."/>
        </authorList>
    </citation>
    <scope>NUCLEOTIDE SEQUENCE [LARGE SCALE GENOMIC DNA]</scope>
    <source>
        <strain evidence="13">XCY_ONT2</strain>
    </source>
</reference>
<dbReference type="PROSITE" id="PS50853">
    <property type="entry name" value="FN3"/>
    <property type="match status" value="1"/>
</dbReference>
<protein>
    <recommendedName>
        <fullName evidence="3">protein-tyrosine-phosphatase</fullName>
        <ecNumber evidence="3">3.1.3.48</ecNumber>
    </recommendedName>
</protein>
<dbReference type="PROSITE" id="PS50055">
    <property type="entry name" value="TYR_PHOSPHATASE_PTP"/>
    <property type="match status" value="1"/>
</dbReference>
<dbReference type="AlphaFoldDB" id="A0AAN7ZEV1"/>
<keyword evidence="4" id="KW-0732">Signal</keyword>
<dbReference type="GO" id="GO:0004725">
    <property type="term" value="F:protein tyrosine phosphatase activity"/>
    <property type="evidence" value="ECO:0007669"/>
    <property type="project" value="UniProtKB-EC"/>
</dbReference>
<feature type="domain" description="Tyrosine specific protein phosphatases" evidence="11">
    <location>
        <begin position="588"/>
        <end position="659"/>
    </location>
</feature>
<feature type="domain" description="Fibronectin type-III" evidence="12">
    <location>
        <begin position="1"/>
        <end position="97"/>
    </location>
</feature>
<dbReference type="Gene3D" id="3.90.190.10">
    <property type="entry name" value="Protein tyrosine phosphatase superfamily"/>
    <property type="match status" value="1"/>
</dbReference>
<dbReference type="EC" id="3.1.3.48" evidence="3"/>
<evidence type="ECO:0000256" key="4">
    <source>
        <dbReference type="ARBA" id="ARBA00022729"/>
    </source>
</evidence>
<dbReference type="PANTHER" id="PTHR19134">
    <property type="entry name" value="RECEPTOR-TYPE TYROSINE-PROTEIN PHOSPHATASE"/>
    <property type="match status" value="1"/>
</dbReference>
<evidence type="ECO:0000313" key="14">
    <source>
        <dbReference type="Proteomes" id="UP001329430"/>
    </source>
</evidence>
<keyword evidence="9" id="KW-0812">Transmembrane</keyword>
<evidence type="ECO:0000256" key="3">
    <source>
        <dbReference type="ARBA" id="ARBA00013064"/>
    </source>
</evidence>
<dbReference type="GO" id="GO:0008045">
    <property type="term" value="P:motor neuron axon guidance"/>
    <property type="evidence" value="ECO:0007669"/>
    <property type="project" value="TreeGrafter"/>
</dbReference>
<name>A0AAN7ZEV1_9COLE</name>
<evidence type="ECO:0000256" key="1">
    <source>
        <dbReference type="ARBA" id="ARBA00004167"/>
    </source>
</evidence>
<keyword evidence="6" id="KW-0904">Protein phosphatase</keyword>
<comment type="subcellular location">
    <subcellularLocation>
        <location evidence="1">Membrane</location>
        <topology evidence="1">Single-pass membrane protein</topology>
    </subcellularLocation>
</comment>
<evidence type="ECO:0000259" key="11">
    <source>
        <dbReference type="PROSITE" id="PS50056"/>
    </source>
</evidence>
<proteinExistence type="inferred from homology"/>
<evidence type="ECO:0000256" key="6">
    <source>
        <dbReference type="ARBA" id="ARBA00022912"/>
    </source>
</evidence>
<dbReference type="Proteomes" id="UP001329430">
    <property type="component" value="Chromosome 5"/>
</dbReference>
<dbReference type="InterPro" id="IPR016130">
    <property type="entry name" value="Tyr_Pase_AS"/>
</dbReference>
<dbReference type="SMART" id="SM00194">
    <property type="entry name" value="PTPc"/>
    <property type="match status" value="1"/>
</dbReference>
<dbReference type="InterPro" id="IPR000242">
    <property type="entry name" value="PTP_cat"/>
</dbReference>
<dbReference type="SUPFAM" id="SSF52799">
    <property type="entry name" value="(Phosphotyrosine protein) phosphatases II"/>
    <property type="match status" value="1"/>
</dbReference>
<dbReference type="EMBL" id="JAVRBK010000005">
    <property type="protein sequence ID" value="KAK5643580.1"/>
    <property type="molecule type" value="Genomic_DNA"/>
</dbReference>
<dbReference type="InterPro" id="IPR036116">
    <property type="entry name" value="FN3_sf"/>
</dbReference>
<accession>A0AAN7ZEV1</accession>
<keyword evidence="14" id="KW-1185">Reference proteome</keyword>
<evidence type="ECO:0000256" key="2">
    <source>
        <dbReference type="ARBA" id="ARBA00009580"/>
    </source>
</evidence>
<dbReference type="PROSITE" id="PS00383">
    <property type="entry name" value="TYR_PHOSPHATASE_1"/>
    <property type="match status" value="1"/>
</dbReference>
<dbReference type="InterPro" id="IPR003961">
    <property type="entry name" value="FN3_dom"/>
</dbReference>
<dbReference type="SUPFAM" id="SSF49265">
    <property type="entry name" value="Fibronectin type III"/>
    <property type="match status" value="1"/>
</dbReference>
<gene>
    <name evidence="13" type="ORF">RI129_007425</name>
</gene>
<dbReference type="SMART" id="SM00404">
    <property type="entry name" value="PTPc_motif"/>
    <property type="match status" value="1"/>
</dbReference>
<comment type="catalytic activity">
    <reaction evidence="8">
        <text>O-phospho-L-tyrosyl-[protein] + H2O = L-tyrosyl-[protein] + phosphate</text>
        <dbReference type="Rhea" id="RHEA:10684"/>
        <dbReference type="Rhea" id="RHEA-COMP:10136"/>
        <dbReference type="Rhea" id="RHEA-COMP:20101"/>
        <dbReference type="ChEBI" id="CHEBI:15377"/>
        <dbReference type="ChEBI" id="CHEBI:43474"/>
        <dbReference type="ChEBI" id="CHEBI:46858"/>
        <dbReference type="ChEBI" id="CHEBI:61978"/>
        <dbReference type="EC" id="3.1.3.48"/>
    </reaction>
</comment>
<dbReference type="GO" id="GO:0016020">
    <property type="term" value="C:membrane"/>
    <property type="evidence" value="ECO:0007669"/>
    <property type="project" value="UniProtKB-SubCell"/>
</dbReference>
<dbReference type="Gene3D" id="2.60.40.10">
    <property type="entry name" value="Immunoglobulins"/>
    <property type="match status" value="1"/>
</dbReference>
<comment type="caution">
    <text evidence="13">The sequence shown here is derived from an EMBL/GenBank/DDBJ whole genome shotgun (WGS) entry which is preliminary data.</text>
</comment>
<dbReference type="InterPro" id="IPR000387">
    <property type="entry name" value="Tyr_Pase_dom"/>
</dbReference>
<evidence type="ECO:0000313" key="13">
    <source>
        <dbReference type="EMBL" id="KAK5643580.1"/>
    </source>
</evidence>
<keyword evidence="7 9" id="KW-0472">Membrane</keyword>
<comment type="similarity">
    <text evidence="2">Belongs to the protein-tyrosine phosphatase family.</text>
</comment>
<evidence type="ECO:0000259" key="10">
    <source>
        <dbReference type="PROSITE" id="PS50055"/>
    </source>
</evidence>
<evidence type="ECO:0000256" key="8">
    <source>
        <dbReference type="ARBA" id="ARBA00051722"/>
    </source>
</evidence>
<dbReference type="FunFam" id="3.90.190.10:FF:000102">
    <property type="entry name" value="Receptor-type tyrosine-protein phosphatase"/>
    <property type="match status" value="1"/>
</dbReference>
<dbReference type="InterPro" id="IPR003595">
    <property type="entry name" value="Tyr_Pase_cat"/>
</dbReference>
<dbReference type="PRINTS" id="PR00700">
    <property type="entry name" value="PRTYPHPHTASE"/>
</dbReference>
<evidence type="ECO:0000259" key="12">
    <source>
        <dbReference type="PROSITE" id="PS50853"/>
    </source>
</evidence>
<dbReference type="InterPro" id="IPR013783">
    <property type="entry name" value="Ig-like_fold"/>
</dbReference>
<dbReference type="CDD" id="cd00047">
    <property type="entry name" value="PTPc"/>
    <property type="match status" value="1"/>
</dbReference>
<dbReference type="CDD" id="cd00063">
    <property type="entry name" value="FN3"/>
    <property type="match status" value="1"/>
</dbReference>
<dbReference type="PROSITE" id="PS50056">
    <property type="entry name" value="TYR_PHOSPHATASE_2"/>
    <property type="match status" value="1"/>
</dbReference>
<dbReference type="InterPro" id="IPR050348">
    <property type="entry name" value="Protein-Tyr_Phosphatase"/>
</dbReference>
<organism evidence="13 14">
    <name type="scientific">Pyrocoelia pectoralis</name>
    <dbReference type="NCBI Taxonomy" id="417401"/>
    <lineage>
        <taxon>Eukaryota</taxon>
        <taxon>Metazoa</taxon>
        <taxon>Ecdysozoa</taxon>
        <taxon>Arthropoda</taxon>
        <taxon>Hexapoda</taxon>
        <taxon>Insecta</taxon>
        <taxon>Pterygota</taxon>
        <taxon>Neoptera</taxon>
        <taxon>Endopterygota</taxon>
        <taxon>Coleoptera</taxon>
        <taxon>Polyphaga</taxon>
        <taxon>Elateriformia</taxon>
        <taxon>Elateroidea</taxon>
        <taxon>Lampyridae</taxon>
        <taxon>Lampyrinae</taxon>
        <taxon>Pyrocoelia</taxon>
    </lineage>
</organism>
<feature type="domain" description="Tyrosine-protein phosphatase" evidence="10">
    <location>
        <begin position="411"/>
        <end position="668"/>
    </location>
</feature>
<evidence type="ECO:0000256" key="9">
    <source>
        <dbReference type="SAM" id="Phobius"/>
    </source>
</evidence>
<evidence type="ECO:0000256" key="7">
    <source>
        <dbReference type="ARBA" id="ARBA00023136"/>
    </source>
</evidence>
<feature type="transmembrane region" description="Helical" evidence="9">
    <location>
        <begin position="346"/>
        <end position="369"/>
    </location>
</feature>